<keyword evidence="8" id="KW-0804">Transcription</keyword>
<keyword evidence="7" id="KW-0472">Membrane</keyword>
<dbReference type="InterPro" id="IPR038846">
    <property type="entry name" value="RPC9"/>
</dbReference>
<evidence type="ECO:0000256" key="10">
    <source>
        <dbReference type="ARBA" id="ARBA00043924"/>
    </source>
</evidence>
<comment type="similarity">
    <text evidence="3">Belongs to the eukaryotic RPC9 RNA polymerase subunit family.</text>
</comment>
<comment type="subcellular location">
    <subcellularLocation>
        <location evidence="2">Cell membrane</location>
        <topology evidence="2">Peripheral membrane protein</topology>
        <orientation evidence="2">Cytoplasmic side</orientation>
    </subcellularLocation>
    <subcellularLocation>
        <location evidence="1">Nucleus</location>
    </subcellularLocation>
</comment>
<dbReference type="OrthoDB" id="1746530at2759"/>
<dbReference type="SUPFAM" id="SSF47819">
    <property type="entry name" value="HRDC-like"/>
    <property type="match status" value="1"/>
</dbReference>
<evidence type="ECO:0000256" key="4">
    <source>
        <dbReference type="ARBA" id="ARBA00016672"/>
    </source>
</evidence>
<dbReference type="GO" id="GO:0000166">
    <property type="term" value="F:nucleotide binding"/>
    <property type="evidence" value="ECO:0007669"/>
    <property type="project" value="InterPro"/>
</dbReference>
<keyword evidence="17" id="KW-1185">Reference proteome</keyword>
<gene>
    <name evidence="16" type="ORF">BGZ97_007807</name>
</gene>
<dbReference type="InterPro" id="IPR010997">
    <property type="entry name" value="HRDC-like_sf"/>
</dbReference>
<evidence type="ECO:0000256" key="7">
    <source>
        <dbReference type="ARBA" id="ARBA00023136"/>
    </source>
</evidence>
<evidence type="ECO:0000256" key="1">
    <source>
        <dbReference type="ARBA" id="ARBA00004123"/>
    </source>
</evidence>
<dbReference type="PANTHER" id="PTHR15561">
    <property type="entry name" value="CALCITONIN GENE-RELATED PEPTIDE-RECEPTOR COMPONENT PROTEIN"/>
    <property type="match status" value="1"/>
</dbReference>
<keyword evidence="9" id="KW-0539">Nucleus</keyword>
<keyword evidence="6" id="KW-0240">DNA-directed RNA polymerase</keyword>
<dbReference type="FunFam" id="1.20.1250.40:FF:000002">
    <property type="entry name" value="DNA-directed RNA polymerase III subunit RPC9"/>
    <property type="match status" value="1"/>
</dbReference>
<evidence type="ECO:0000256" key="2">
    <source>
        <dbReference type="ARBA" id="ARBA00004413"/>
    </source>
</evidence>
<dbReference type="GO" id="GO:0006384">
    <property type="term" value="P:transcription initiation at RNA polymerase III promoter"/>
    <property type="evidence" value="ECO:0007669"/>
    <property type="project" value="InterPro"/>
</dbReference>
<evidence type="ECO:0000313" key="16">
    <source>
        <dbReference type="EMBL" id="KAG0322278.1"/>
    </source>
</evidence>
<keyword evidence="5" id="KW-1003">Cell membrane</keyword>
<evidence type="ECO:0000256" key="3">
    <source>
        <dbReference type="ARBA" id="ARBA00006898"/>
    </source>
</evidence>
<evidence type="ECO:0000313" key="17">
    <source>
        <dbReference type="Proteomes" id="UP000823405"/>
    </source>
</evidence>
<evidence type="ECO:0000256" key="12">
    <source>
        <dbReference type="ARBA" id="ARBA00045808"/>
    </source>
</evidence>
<proteinExistence type="inferred from homology"/>
<accession>A0A9P6UV59</accession>
<dbReference type="GO" id="GO:0005666">
    <property type="term" value="C:RNA polymerase III complex"/>
    <property type="evidence" value="ECO:0007669"/>
    <property type="project" value="InterPro"/>
</dbReference>
<reference evidence="16" key="1">
    <citation type="journal article" date="2020" name="Fungal Divers.">
        <title>Resolving the Mortierellaceae phylogeny through synthesis of multi-gene phylogenetics and phylogenomics.</title>
        <authorList>
            <person name="Vandepol N."/>
            <person name="Liber J."/>
            <person name="Desiro A."/>
            <person name="Na H."/>
            <person name="Kennedy M."/>
            <person name="Barry K."/>
            <person name="Grigoriev I.V."/>
            <person name="Miller A.N."/>
            <person name="O'Donnell K."/>
            <person name="Stajich J.E."/>
            <person name="Bonito G."/>
        </authorList>
    </citation>
    <scope>NUCLEOTIDE SEQUENCE</scope>
    <source>
        <strain evidence="16">NVP60</strain>
    </source>
</reference>
<evidence type="ECO:0000256" key="14">
    <source>
        <dbReference type="SAM" id="MobiDB-lite"/>
    </source>
</evidence>
<dbReference type="PANTHER" id="PTHR15561:SF0">
    <property type="entry name" value="DNA-DIRECTED RNA POLYMERASE III SUBUNIT RPC9"/>
    <property type="match status" value="1"/>
</dbReference>
<evidence type="ECO:0000256" key="9">
    <source>
        <dbReference type="ARBA" id="ARBA00023242"/>
    </source>
</evidence>
<comment type="function">
    <text evidence="10">Accessory protein for the calcitonin gene-related peptide (CGRP) receptor. It modulates CGRP responsiveness in a variety of tissues.</text>
</comment>
<dbReference type="Proteomes" id="UP000823405">
    <property type="component" value="Unassembled WGS sequence"/>
</dbReference>
<dbReference type="InterPro" id="IPR038324">
    <property type="entry name" value="Rpb4/RPC9_sf"/>
</dbReference>
<dbReference type="InterPro" id="IPR006590">
    <property type="entry name" value="RNA_pol_Rpb4/RPC9_core"/>
</dbReference>
<evidence type="ECO:0000259" key="15">
    <source>
        <dbReference type="SMART" id="SM00657"/>
    </source>
</evidence>
<protein>
    <recommendedName>
        <fullName evidence="4">DNA-directed RNA polymerase III subunit RPC9</fullName>
    </recommendedName>
    <alternativeName>
        <fullName evidence="13">DNA-directed RNA polymerase III subunit rpc9</fullName>
    </alternativeName>
</protein>
<comment type="caution">
    <text evidence="16">The sequence shown here is derived from an EMBL/GenBank/DDBJ whole genome shotgun (WGS) entry which is preliminary data.</text>
</comment>
<organism evidence="16 17">
    <name type="scientific">Linnemannia gamsii</name>
    <dbReference type="NCBI Taxonomy" id="64522"/>
    <lineage>
        <taxon>Eukaryota</taxon>
        <taxon>Fungi</taxon>
        <taxon>Fungi incertae sedis</taxon>
        <taxon>Mucoromycota</taxon>
        <taxon>Mortierellomycotina</taxon>
        <taxon>Mortierellomycetes</taxon>
        <taxon>Mortierellales</taxon>
        <taxon>Mortierellaceae</taxon>
        <taxon>Linnemannia</taxon>
    </lineage>
</organism>
<evidence type="ECO:0000256" key="13">
    <source>
        <dbReference type="ARBA" id="ARBA00073026"/>
    </source>
</evidence>
<dbReference type="InterPro" id="IPR005574">
    <property type="entry name" value="Rpb4/RPC9"/>
</dbReference>
<evidence type="ECO:0000256" key="11">
    <source>
        <dbReference type="ARBA" id="ARBA00044007"/>
    </source>
</evidence>
<feature type="compositionally biased region" description="Acidic residues" evidence="14">
    <location>
        <begin position="127"/>
        <end position="146"/>
    </location>
</feature>
<feature type="domain" description="RNA polymerase Rpb4/RPC9 core" evidence="15">
    <location>
        <begin position="1"/>
        <end position="127"/>
    </location>
</feature>
<sequence length="146" mass="16604">MEILQTNSAMLSNYEVMTLLADQKTQRIANEVAGTREVAENLRTVEFEVQKYLSASPCSTQSGEQIRELKKAFKEFELMKVELLQILNLRPKSAVELLLVIEEFEERFALEDCDKMLSIIAKALPRDDDEEMEEGGEEEEVGAENA</sequence>
<feature type="region of interest" description="Disordered" evidence="14">
    <location>
        <begin position="125"/>
        <end position="146"/>
    </location>
</feature>
<dbReference type="Gene3D" id="1.20.1250.40">
    <property type="match status" value="1"/>
</dbReference>
<dbReference type="SMART" id="SM00657">
    <property type="entry name" value="RPOL4c"/>
    <property type="match status" value="1"/>
</dbReference>
<comment type="subunit">
    <text evidence="11">Component of the RNA polymerase III complex consisting of 17 subunits: a ten-subunit horseshoe-shaped catalytic core composed of POLR3A/RPC1, POLR3B/RPC2, POLR1C/RPAC1, POLR1D/RPAC2, POLR3K/RPC10, POLR2E/RPABC1, POLR2F/RPABC2, POLR2H/RPABC3, POLR2K/RPABC4 and POLR2L/RPABC5; a mobile stalk composed of two subunits POLR3H/RPC8 and CRCP/RPC9, protruding from the core and functioning primarily in transcription initiation; and additional subunits homologous to general transcription factors of the RNA polymerase II machinery, POLR3C/RPC3-POLR3F/RPC6-POLR3G/RPC7 heterotrimer required for transcription initiation and POLR3D/RPC4-POLR3E/RPC5 heterodimer involved in both transcription initiation and termination.</text>
</comment>
<dbReference type="AlphaFoldDB" id="A0A9P6UV59"/>
<dbReference type="EMBL" id="JAAAIN010000035">
    <property type="protein sequence ID" value="KAG0322278.1"/>
    <property type="molecule type" value="Genomic_DNA"/>
</dbReference>
<dbReference type="GO" id="GO:0005886">
    <property type="term" value="C:plasma membrane"/>
    <property type="evidence" value="ECO:0007669"/>
    <property type="project" value="UniProtKB-SubCell"/>
</dbReference>
<comment type="function">
    <text evidence="12">DNA-dependent RNA polymerase catalyzes the transcription of DNA into RNA using the four ribonucleoside triphosphates as substrates. Specific peripheric component of RNA polymerase III (Pol III) which synthesizes small non-coding RNAs including 5S rRNA, snRNAs, tRNAs and miRNAs from at least 500 distinct genomic loci. With POLR3H/RPC8 forms a mobile stalk that protrudes from Pol III core and functions primarily in transcription initiation. Pol III plays a key role in sensing and limiting infection by intracellular bacteria and DNA viruses. Acts as nuclear and cytosolic DNA sensor involved in innate immune response. Can sense non-self dsDNA that serves as template for transcription into dsRNA. The non-self RNA polymerase III transcripts, such as Epstein-Barr virus-encoded RNAs (EBERs) induce type I interferon and NF-kappa-B through the RIG-I pathway.</text>
</comment>
<evidence type="ECO:0000256" key="8">
    <source>
        <dbReference type="ARBA" id="ARBA00023163"/>
    </source>
</evidence>
<dbReference type="Pfam" id="PF03874">
    <property type="entry name" value="RNA_pol_Rpb4"/>
    <property type="match status" value="1"/>
</dbReference>
<name>A0A9P6UV59_9FUNG</name>
<evidence type="ECO:0000256" key="6">
    <source>
        <dbReference type="ARBA" id="ARBA00022478"/>
    </source>
</evidence>
<evidence type="ECO:0000256" key="5">
    <source>
        <dbReference type="ARBA" id="ARBA00022475"/>
    </source>
</evidence>